<reference evidence="1" key="1">
    <citation type="journal article" date="2023" name="Plant J.">
        <title>Genome sequences and population genomics provide insights into the demographic history, inbreeding, and mutation load of two 'living fossil' tree species of Dipteronia.</title>
        <authorList>
            <person name="Feng Y."/>
            <person name="Comes H.P."/>
            <person name="Chen J."/>
            <person name="Zhu S."/>
            <person name="Lu R."/>
            <person name="Zhang X."/>
            <person name="Li P."/>
            <person name="Qiu J."/>
            <person name="Olsen K.M."/>
            <person name="Qiu Y."/>
        </authorList>
    </citation>
    <scope>NUCLEOTIDE SEQUENCE</scope>
    <source>
        <strain evidence="1">NBL</strain>
    </source>
</reference>
<keyword evidence="2" id="KW-1185">Reference proteome</keyword>
<gene>
    <name evidence="1" type="ORF">Dsin_013328</name>
</gene>
<dbReference type="PANTHER" id="PTHR33067">
    <property type="entry name" value="RNA-DIRECTED DNA POLYMERASE-RELATED"/>
    <property type="match status" value="1"/>
</dbReference>
<dbReference type="Proteomes" id="UP001281410">
    <property type="component" value="Unassembled WGS sequence"/>
</dbReference>
<dbReference type="Gene3D" id="2.40.70.10">
    <property type="entry name" value="Acid Proteases"/>
    <property type="match status" value="1"/>
</dbReference>
<name>A0AAE0AJS3_9ROSI</name>
<dbReference type="EMBL" id="JANJYJ010000004">
    <property type="protein sequence ID" value="KAK3219358.1"/>
    <property type="molecule type" value="Genomic_DNA"/>
</dbReference>
<dbReference type="AlphaFoldDB" id="A0AAE0AJS3"/>
<comment type="caution">
    <text evidence="1">The sequence shown here is derived from an EMBL/GenBank/DDBJ whole genome shotgun (WGS) entry which is preliminary data.</text>
</comment>
<protein>
    <submittedName>
        <fullName evidence="1">Uncharacterized protein</fullName>
    </submittedName>
</protein>
<dbReference type="PANTHER" id="PTHR33067:SF9">
    <property type="entry name" value="RNA-DIRECTED DNA POLYMERASE"/>
    <property type="match status" value="1"/>
</dbReference>
<proteinExistence type="predicted"/>
<evidence type="ECO:0000313" key="1">
    <source>
        <dbReference type="EMBL" id="KAK3219358.1"/>
    </source>
</evidence>
<organism evidence="1 2">
    <name type="scientific">Dipteronia sinensis</name>
    <dbReference type="NCBI Taxonomy" id="43782"/>
    <lineage>
        <taxon>Eukaryota</taxon>
        <taxon>Viridiplantae</taxon>
        <taxon>Streptophyta</taxon>
        <taxon>Embryophyta</taxon>
        <taxon>Tracheophyta</taxon>
        <taxon>Spermatophyta</taxon>
        <taxon>Magnoliopsida</taxon>
        <taxon>eudicotyledons</taxon>
        <taxon>Gunneridae</taxon>
        <taxon>Pentapetalae</taxon>
        <taxon>rosids</taxon>
        <taxon>malvids</taxon>
        <taxon>Sapindales</taxon>
        <taxon>Sapindaceae</taxon>
        <taxon>Hippocastanoideae</taxon>
        <taxon>Acereae</taxon>
        <taxon>Dipteronia</taxon>
    </lineage>
</organism>
<sequence length="113" mass="12814">MIEVTQEGCEMLEQNETTLDILEVVEDLVNEEPDESRETSPVKLKDPCDFIILVTIEESEKMGEVFDMGSSVNMMPLKVYKRLKIQSINATSMKLKMVDNAPKTPYGVLEDVQ</sequence>
<evidence type="ECO:0000313" key="2">
    <source>
        <dbReference type="Proteomes" id="UP001281410"/>
    </source>
</evidence>
<accession>A0AAE0AJS3</accession>
<dbReference type="InterPro" id="IPR021109">
    <property type="entry name" value="Peptidase_aspartic_dom_sf"/>
</dbReference>